<gene>
    <name evidence="2" type="ORF">EJ03DRAFT_353055</name>
</gene>
<dbReference type="AlphaFoldDB" id="A0A6G1L4B6"/>
<reference evidence="2" key="1">
    <citation type="journal article" date="2020" name="Stud. Mycol.">
        <title>101 Dothideomycetes genomes: a test case for predicting lifestyles and emergence of pathogens.</title>
        <authorList>
            <person name="Haridas S."/>
            <person name="Albert R."/>
            <person name="Binder M."/>
            <person name="Bloem J."/>
            <person name="Labutti K."/>
            <person name="Salamov A."/>
            <person name="Andreopoulos B."/>
            <person name="Baker S."/>
            <person name="Barry K."/>
            <person name="Bills G."/>
            <person name="Bluhm B."/>
            <person name="Cannon C."/>
            <person name="Castanera R."/>
            <person name="Culley D."/>
            <person name="Daum C."/>
            <person name="Ezra D."/>
            <person name="Gonzalez J."/>
            <person name="Henrissat B."/>
            <person name="Kuo A."/>
            <person name="Liang C."/>
            <person name="Lipzen A."/>
            <person name="Lutzoni F."/>
            <person name="Magnuson J."/>
            <person name="Mondo S."/>
            <person name="Nolan M."/>
            <person name="Ohm R."/>
            <person name="Pangilinan J."/>
            <person name="Park H.-J."/>
            <person name="Ramirez L."/>
            <person name="Alfaro M."/>
            <person name="Sun H."/>
            <person name="Tritt A."/>
            <person name="Yoshinaga Y."/>
            <person name="Zwiers L.-H."/>
            <person name="Turgeon B."/>
            <person name="Goodwin S."/>
            <person name="Spatafora J."/>
            <person name="Crous P."/>
            <person name="Grigoriev I."/>
        </authorList>
    </citation>
    <scope>NUCLEOTIDE SEQUENCE</scope>
    <source>
        <strain evidence="2">CBS 116005</strain>
    </source>
</reference>
<feature type="region of interest" description="Disordered" evidence="1">
    <location>
        <begin position="55"/>
        <end position="81"/>
    </location>
</feature>
<proteinExistence type="predicted"/>
<keyword evidence="3" id="KW-1185">Reference proteome</keyword>
<evidence type="ECO:0000313" key="2">
    <source>
        <dbReference type="EMBL" id="KAF2767432.1"/>
    </source>
</evidence>
<organism evidence="2 3">
    <name type="scientific">Teratosphaeria nubilosa</name>
    <dbReference type="NCBI Taxonomy" id="161662"/>
    <lineage>
        <taxon>Eukaryota</taxon>
        <taxon>Fungi</taxon>
        <taxon>Dikarya</taxon>
        <taxon>Ascomycota</taxon>
        <taxon>Pezizomycotina</taxon>
        <taxon>Dothideomycetes</taxon>
        <taxon>Dothideomycetidae</taxon>
        <taxon>Mycosphaerellales</taxon>
        <taxon>Teratosphaeriaceae</taxon>
        <taxon>Teratosphaeria</taxon>
    </lineage>
</organism>
<dbReference type="PANTHER" id="PTHR35392">
    <property type="entry name" value="ZN(II)2CYS6 TRANSCRIPTION FACTOR (EUROFUNG)-RELATED-RELATED"/>
    <property type="match status" value="1"/>
</dbReference>
<feature type="compositionally biased region" description="Basic residues" evidence="1">
    <location>
        <begin position="379"/>
        <end position="390"/>
    </location>
</feature>
<accession>A0A6G1L4B6</accession>
<name>A0A6G1L4B6_9PEZI</name>
<sequence>MSTMTLGVPGPFPSNSAFPGLSEDEFLNLRSLDEMTRQELDDLLVGAFGLESPDSSNYPYGPSNAAPSPGRQGLAQGLAETSSRSADTASLILTPSSASLLEYHGDAVPLIDDPEASDSMSIAPETTFSTSEGYVHVNQTDGRQDLNSQFPGSGAHLSPTYYSHQSVAALMPCSQAAFPSCNTPTSTDTWIGQPQVHAQAAATQFDSLQLPVTRSFNEDEVIAHAIPFDATLYYLEPSATALASDFNSWGSLRTDELGDGRALPQTSLDALNIPIPDIRLTNLSQGHRGSGFTSIQQSQAIPEPEGPTSQVHHGRLGPQGQHVTTGLMRNQDTSPAGTPTHPRRVERQRSSGSDSTALPNRRLEPRRAESSQTMEHAQKQRKSKGGRSKNMRLPPAARDKSHKMRSIGACWGCIFQRDTCPDEGTPCRRCLDKATKGRIMYFPCDRSKLTELRHDFLPTSFTSCHQKQPLLDQVGKEVAQWDEQNGIDVYLTSAYGPALRWKVYEFVPRDRQHLIQYQYLQDVQTGHVHRYEKYSPPFGLTKLDSSDEHHFETYLDRLMHPNFLWNFGWIFYAEEDEIDDFLPRLVEMLCNLYQQTLDADLQQILHKIIRLMMITYIMGHTLTISEDTLFGVFDSIRHSPKPRNVSRRTSPRLASRQLKFFFACMREQVYGNILNWTQQTLHSSKEKSETWLPAFCVMLGFAMVLEEVQRTVHLQADTSIIKGVKSVEEATTEAVNACGRIDERYTLLVGLYQCKYRDRKWNDSGSFGPSTPRLEEPCQHHFLIRLHMMVREKAEYLQSRKDVPLGHENQTKYTSRLVARFLLPFLGLP</sequence>
<feature type="compositionally biased region" description="Polar residues" evidence="1">
    <location>
        <begin position="321"/>
        <end position="337"/>
    </location>
</feature>
<dbReference type="EMBL" id="ML995856">
    <property type="protein sequence ID" value="KAF2767432.1"/>
    <property type="molecule type" value="Genomic_DNA"/>
</dbReference>
<protein>
    <submittedName>
        <fullName evidence="2">Uncharacterized protein</fullName>
    </submittedName>
</protein>
<dbReference type="PANTHER" id="PTHR35392:SF1">
    <property type="entry name" value="ZN(II)2CYS6 TRANSCRIPTION FACTOR (EUROFUNG)"/>
    <property type="match status" value="1"/>
</dbReference>
<dbReference type="Proteomes" id="UP000799436">
    <property type="component" value="Unassembled WGS sequence"/>
</dbReference>
<feature type="region of interest" description="Disordered" evidence="1">
    <location>
        <begin position="282"/>
        <end position="401"/>
    </location>
</feature>
<evidence type="ECO:0000256" key="1">
    <source>
        <dbReference type="SAM" id="MobiDB-lite"/>
    </source>
</evidence>
<feature type="compositionally biased region" description="Polar residues" evidence="1">
    <location>
        <begin position="282"/>
        <end position="300"/>
    </location>
</feature>
<feature type="region of interest" description="Disordered" evidence="1">
    <location>
        <begin position="1"/>
        <end position="20"/>
    </location>
</feature>
<dbReference type="InterPro" id="IPR052973">
    <property type="entry name" value="Fungal_sec-metab_reg_TF"/>
</dbReference>
<dbReference type="OrthoDB" id="4226666at2759"/>
<evidence type="ECO:0000313" key="3">
    <source>
        <dbReference type="Proteomes" id="UP000799436"/>
    </source>
</evidence>